<keyword evidence="3" id="KW-1185">Reference proteome</keyword>
<dbReference type="InterPro" id="IPR044925">
    <property type="entry name" value="His-Me_finger_sf"/>
</dbReference>
<dbReference type="InterPro" id="IPR003615">
    <property type="entry name" value="HNH_nuc"/>
</dbReference>
<gene>
    <name evidence="2" type="ORF">N1M2_257</name>
</gene>
<dbReference type="Pfam" id="PF13392">
    <property type="entry name" value="HNH_3"/>
    <property type="match status" value="1"/>
</dbReference>
<name>A0A6B7ZF43_9CAUD</name>
<dbReference type="EMBL" id="MN642089">
    <property type="protein sequence ID" value="QGH72117.1"/>
    <property type="molecule type" value="Genomic_DNA"/>
</dbReference>
<proteinExistence type="predicted"/>
<dbReference type="GO" id="GO:0004519">
    <property type="term" value="F:endonuclease activity"/>
    <property type="evidence" value="ECO:0007669"/>
    <property type="project" value="InterPro"/>
</dbReference>
<dbReference type="Gene3D" id="3.90.75.10">
    <property type="entry name" value="Homing Intron 3 (I-ppo) Encoded Endonuclease, Chain A"/>
    <property type="match status" value="1"/>
</dbReference>
<organism evidence="2 3">
    <name type="scientific">Klebsiella phage N1M2</name>
    <dbReference type="NCBI Taxonomy" id="2664939"/>
    <lineage>
        <taxon>Viruses</taxon>
        <taxon>Duplodnaviria</taxon>
        <taxon>Heunggongvirae</taxon>
        <taxon>Uroviricota</taxon>
        <taxon>Caudoviricetes</taxon>
        <taxon>Chimalliviridae</taxon>
        <taxon>Nimduovirus</taxon>
        <taxon>Nimduovirus N1M2</taxon>
    </lineage>
</organism>
<sequence>MPEQGCREVIKPSYSWTLSDLGASDSRPSSCSSVGRTGINMSKVKLVFTNVKFDSDTGCWNWTKSTREGYGQITIDGEHWTTHRLVATHIYGTLKPNTVVRHLCGNRLCCSPLHIAIGTHKDNWKDSEKVHRSNHVKMSRPNGWTVGNVVYSSARKAAKGTGLGMKTLMKNMVDGIFDLDGYRNNCIKQGIEPKV</sequence>
<accession>A0A6B7ZF43</accession>
<dbReference type="SUPFAM" id="SSF54060">
    <property type="entry name" value="His-Me finger endonucleases"/>
    <property type="match status" value="1"/>
</dbReference>
<evidence type="ECO:0000259" key="1">
    <source>
        <dbReference type="Pfam" id="PF13392"/>
    </source>
</evidence>
<evidence type="ECO:0000313" key="2">
    <source>
        <dbReference type="EMBL" id="QGH72117.1"/>
    </source>
</evidence>
<protein>
    <recommendedName>
        <fullName evidence="1">HNH nuclease domain-containing protein</fullName>
    </recommendedName>
</protein>
<dbReference type="InterPro" id="IPR044930">
    <property type="entry name" value="Homing_endonuclease_His-Me"/>
</dbReference>
<dbReference type="Proteomes" id="UP000464669">
    <property type="component" value="Segment"/>
</dbReference>
<reference evidence="2 3" key="1">
    <citation type="submission" date="2019-11" db="EMBL/GenBank/DDBJ databases">
        <authorList>
            <person name="Lewis R."/>
            <person name="Clooney A.G."/>
            <person name="Stockdale S.R."/>
            <person name="Buttimer C."/>
            <person name="Draper L.A."/>
            <person name="Ross R.P."/>
            <person name="Hill C."/>
        </authorList>
    </citation>
    <scope>NUCLEOTIDE SEQUENCE [LARGE SCALE GENOMIC DNA]</scope>
</reference>
<feature type="domain" description="HNH nuclease" evidence="1">
    <location>
        <begin position="82"/>
        <end position="123"/>
    </location>
</feature>
<evidence type="ECO:0000313" key="3">
    <source>
        <dbReference type="Proteomes" id="UP000464669"/>
    </source>
</evidence>